<evidence type="ECO:0000313" key="2">
    <source>
        <dbReference type="Proteomes" id="UP001066276"/>
    </source>
</evidence>
<name>A0AAV7V6C7_PLEWA</name>
<dbReference type="EMBL" id="JANPWB010000003">
    <property type="protein sequence ID" value="KAJ1196332.1"/>
    <property type="molecule type" value="Genomic_DNA"/>
</dbReference>
<keyword evidence="2" id="KW-1185">Reference proteome</keyword>
<organism evidence="1 2">
    <name type="scientific">Pleurodeles waltl</name>
    <name type="common">Iberian ribbed newt</name>
    <dbReference type="NCBI Taxonomy" id="8319"/>
    <lineage>
        <taxon>Eukaryota</taxon>
        <taxon>Metazoa</taxon>
        <taxon>Chordata</taxon>
        <taxon>Craniata</taxon>
        <taxon>Vertebrata</taxon>
        <taxon>Euteleostomi</taxon>
        <taxon>Amphibia</taxon>
        <taxon>Batrachia</taxon>
        <taxon>Caudata</taxon>
        <taxon>Salamandroidea</taxon>
        <taxon>Salamandridae</taxon>
        <taxon>Pleurodelinae</taxon>
        <taxon>Pleurodeles</taxon>
    </lineage>
</organism>
<accession>A0AAV7V6C7</accession>
<protein>
    <submittedName>
        <fullName evidence="1">Uncharacterized protein</fullName>
    </submittedName>
</protein>
<dbReference type="Proteomes" id="UP001066276">
    <property type="component" value="Chromosome 2_1"/>
</dbReference>
<evidence type="ECO:0000313" key="1">
    <source>
        <dbReference type="EMBL" id="KAJ1196332.1"/>
    </source>
</evidence>
<gene>
    <name evidence="1" type="ORF">NDU88_000203</name>
</gene>
<reference evidence="1" key="1">
    <citation type="journal article" date="2022" name="bioRxiv">
        <title>Sequencing and chromosome-scale assembly of the giantPleurodeles waltlgenome.</title>
        <authorList>
            <person name="Brown T."/>
            <person name="Elewa A."/>
            <person name="Iarovenko S."/>
            <person name="Subramanian E."/>
            <person name="Araus A.J."/>
            <person name="Petzold A."/>
            <person name="Susuki M."/>
            <person name="Suzuki K.-i.T."/>
            <person name="Hayashi T."/>
            <person name="Toyoda A."/>
            <person name="Oliveira C."/>
            <person name="Osipova E."/>
            <person name="Leigh N.D."/>
            <person name="Simon A."/>
            <person name="Yun M.H."/>
        </authorList>
    </citation>
    <scope>NUCLEOTIDE SEQUENCE</scope>
    <source>
        <strain evidence="1">20211129_DDA</strain>
        <tissue evidence="1">Liver</tissue>
    </source>
</reference>
<comment type="caution">
    <text evidence="1">The sequence shown here is derived from an EMBL/GenBank/DDBJ whole genome shotgun (WGS) entry which is preliminary data.</text>
</comment>
<dbReference type="AlphaFoldDB" id="A0AAV7V6C7"/>
<sequence length="435" mass="48417">MDPRAGSWFCPLLSAHHTAHKCKLFTLTVRQWQLFPLLISTSASHCSLVPASHMDPRAGSWFCPLLSAHHTAHKCKLFTLTVRQWQLFPLLISTSASHCSLVPASHMDPRAGSWFCPLMSAHHTAHKCKLFTLTVHQCQLFPLLISTSASHCSLVPASHMDPRAGSWFCPLMSAHHTAHNCKLFTLTVRQWQLFPLLISTSASHCSLVPASHMDPRAGSWFCLLVSAHHTAHKCKLFTLTVRQSQLFPLLISTSASHCSLVPASHMDPRAGSWFCPLLSAHHTAHKCKLFTLTVRQWQLFPLLISTSASHCSLVPASNMDPRAGSWFCPLMSARHTAHNCKLFTLTVRQWQLFPLLISTSASHCSLVPASHMDPRAGSWFCLLLSAHHTAHKCKLFTLTLRKWQLLPLLISTSASHCSLVPASNMDPRAGSWFCR</sequence>
<proteinExistence type="predicted"/>